<dbReference type="GO" id="GO:0008831">
    <property type="term" value="F:dTDP-4-dehydrorhamnose reductase activity"/>
    <property type="evidence" value="ECO:0007669"/>
    <property type="project" value="UniProtKB-EC"/>
</dbReference>
<feature type="domain" description="NAD-dependent epimerase/dehydratase" evidence="1">
    <location>
        <begin position="5"/>
        <end position="228"/>
    </location>
</feature>
<evidence type="ECO:0000313" key="2">
    <source>
        <dbReference type="EMBL" id="VTT42113.1"/>
    </source>
</evidence>
<dbReference type="InterPro" id="IPR050177">
    <property type="entry name" value="Lipid_A_modif_metabolic_enz"/>
</dbReference>
<name>A0A4V0H3H8_STRPO</name>
<evidence type="ECO:0000259" key="1">
    <source>
        <dbReference type="Pfam" id="PF01370"/>
    </source>
</evidence>
<dbReference type="EMBL" id="LR594052">
    <property type="protein sequence ID" value="VTT42113.1"/>
    <property type="molecule type" value="Genomic_DNA"/>
</dbReference>
<dbReference type="InterPro" id="IPR001509">
    <property type="entry name" value="Epimerase_deHydtase"/>
</dbReference>
<gene>
    <name evidence="2" type="ORF">NCTC10924_00492</name>
</gene>
<dbReference type="RefSeq" id="WP_093958917.1">
    <property type="nucleotide sequence ID" value="NZ_FZQN01000001.1"/>
</dbReference>
<dbReference type="SUPFAM" id="SSF51735">
    <property type="entry name" value="NAD(P)-binding Rossmann-fold domains"/>
    <property type="match status" value="1"/>
</dbReference>
<dbReference type="Gene3D" id="3.40.50.720">
    <property type="entry name" value="NAD(P)-binding Rossmann-like Domain"/>
    <property type="match status" value="1"/>
</dbReference>
<reference evidence="2 3" key="1">
    <citation type="submission" date="2019-05" db="EMBL/GenBank/DDBJ databases">
        <authorList>
            <consortium name="Pathogen Informatics"/>
        </authorList>
    </citation>
    <scope>NUCLEOTIDE SEQUENCE [LARGE SCALE GENOMIC DNA]</scope>
    <source>
        <strain evidence="2 3">NCTC10924</strain>
    </source>
</reference>
<dbReference type="OrthoDB" id="9811743at2"/>
<dbReference type="PANTHER" id="PTHR43245">
    <property type="entry name" value="BIFUNCTIONAL POLYMYXIN RESISTANCE PROTEIN ARNA"/>
    <property type="match status" value="1"/>
</dbReference>
<accession>A0A4V0H3H8</accession>
<dbReference type="InterPro" id="IPR036291">
    <property type="entry name" value="NAD(P)-bd_dom_sf"/>
</dbReference>
<dbReference type="EC" id="1.1.1.133" evidence="2"/>
<proteinExistence type="predicted"/>
<evidence type="ECO:0000313" key="3">
    <source>
        <dbReference type="Proteomes" id="UP000306241"/>
    </source>
</evidence>
<dbReference type="AlphaFoldDB" id="A0A4V0H3H8"/>
<sequence length="327" mass="36854">MKDLVLITGATGFLGTYLIDECLKLNYQVLAMGRNLAKGQALERENVTFIEGDITKVVDLEKVFAYPITKIIHAAALSTVWGEWDAFYQSNVLGTKNILHYAQKKQVSRLVYVSSPSIYASAKDQLKVTEDAAPKKNELNNYIKSKLMSEQLFKDYPNVPYVIIRPRGIFGVGDSSIIPRLLEINKTIGIPLLNGGQNQIDLTCAENVAYAIGLMLENPLAIHQVYNITNDQPMVFKDLVSYFFKQLGQPVHFRKIPAQPVYGAAVFLEWLYKSLKLKGEPRMTLYTYYLVRYSQTLSVEKAKAELGYAPIMSLEEGIDSYVKNQKS</sequence>
<protein>
    <submittedName>
        <fullName evidence="2">NAD-dependent epimerase/dehydratase</fullName>
        <ecNumber evidence="2">1.1.1.133</ecNumber>
    </submittedName>
</protein>
<keyword evidence="2" id="KW-0560">Oxidoreductase</keyword>
<dbReference type="Pfam" id="PF01370">
    <property type="entry name" value="Epimerase"/>
    <property type="match status" value="1"/>
</dbReference>
<dbReference type="Proteomes" id="UP000306241">
    <property type="component" value="Chromosome"/>
</dbReference>
<dbReference type="PANTHER" id="PTHR43245:SF51">
    <property type="entry name" value="SHORT CHAIN DEHYDROGENASE_REDUCTASE FAMILY 42E, MEMBER 2"/>
    <property type="match status" value="1"/>
</dbReference>
<organism evidence="2 3">
    <name type="scientific">Streptococcus porcinus</name>
    <dbReference type="NCBI Taxonomy" id="1340"/>
    <lineage>
        <taxon>Bacteria</taxon>
        <taxon>Bacillati</taxon>
        <taxon>Bacillota</taxon>
        <taxon>Bacilli</taxon>
        <taxon>Lactobacillales</taxon>
        <taxon>Streptococcaceae</taxon>
        <taxon>Streptococcus</taxon>
    </lineage>
</organism>